<keyword evidence="13" id="KW-0539">Nucleus</keyword>
<evidence type="ECO:0000259" key="15">
    <source>
        <dbReference type="PROSITE" id="PS50217"/>
    </source>
</evidence>
<dbReference type="InterPro" id="IPR051381">
    <property type="entry name" value="CREB_ATF_subfamily"/>
</dbReference>
<feature type="region of interest" description="Disordered" evidence="14">
    <location>
        <begin position="97"/>
        <end position="130"/>
    </location>
</feature>
<keyword evidence="10" id="KW-0010">Activator</keyword>
<keyword evidence="5" id="KW-0735">Signal-anchor</keyword>
<dbReference type="Proteomes" id="UP000830375">
    <property type="component" value="Unassembled WGS sequence"/>
</dbReference>
<organism evidence="16 17">
    <name type="scientific">Labeo rohita</name>
    <name type="common">Indian major carp</name>
    <name type="synonym">Cyprinus rohita</name>
    <dbReference type="NCBI Taxonomy" id="84645"/>
    <lineage>
        <taxon>Eukaryota</taxon>
        <taxon>Metazoa</taxon>
        <taxon>Chordata</taxon>
        <taxon>Craniata</taxon>
        <taxon>Vertebrata</taxon>
        <taxon>Euteleostomi</taxon>
        <taxon>Actinopterygii</taxon>
        <taxon>Neopterygii</taxon>
        <taxon>Teleostei</taxon>
        <taxon>Ostariophysi</taxon>
        <taxon>Cypriniformes</taxon>
        <taxon>Cyprinidae</taxon>
        <taxon>Labeoninae</taxon>
        <taxon>Labeonini</taxon>
        <taxon>Labeo</taxon>
    </lineage>
</organism>
<keyword evidence="3" id="KW-0812">Transmembrane</keyword>
<dbReference type="Gene3D" id="1.20.5.170">
    <property type="match status" value="1"/>
</dbReference>
<dbReference type="InterPro" id="IPR004827">
    <property type="entry name" value="bZIP"/>
</dbReference>
<feature type="compositionally biased region" description="Low complexity" evidence="14">
    <location>
        <begin position="97"/>
        <end position="110"/>
    </location>
</feature>
<evidence type="ECO:0000256" key="7">
    <source>
        <dbReference type="ARBA" id="ARBA00023015"/>
    </source>
</evidence>
<keyword evidence="6" id="KW-1133">Transmembrane helix</keyword>
<evidence type="ECO:0000256" key="2">
    <source>
        <dbReference type="ARBA" id="ARBA00009050"/>
    </source>
</evidence>
<feature type="domain" description="BZIP" evidence="15">
    <location>
        <begin position="237"/>
        <end position="300"/>
    </location>
</feature>
<evidence type="ECO:0000256" key="11">
    <source>
        <dbReference type="ARBA" id="ARBA00023163"/>
    </source>
</evidence>
<feature type="region of interest" description="Disordered" evidence="14">
    <location>
        <begin position="398"/>
        <end position="447"/>
    </location>
</feature>
<keyword evidence="11" id="KW-0804">Transcription</keyword>
<proteinExistence type="inferred from homology"/>
<evidence type="ECO:0000256" key="13">
    <source>
        <dbReference type="ARBA" id="ARBA00023242"/>
    </source>
</evidence>
<comment type="caution">
    <text evidence="16">The sequence shown here is derived from an EMBL/GenBank/DDBJ whole genome shotgun (WGS) entry which is preliminary data.</text>
</comment>
<evidence type="ECO:0000256" key="9">
    <source>
        <dbReference type="ARBA" id="ARBA00023136"/>
    </source>
</evidence>
<dbReference type="PROSITE" id="PS00036">
    <property type="entry name" value="BZIP_BASIC"/>
    <property type="match status" value="1"/>
</dbReference>
<reference evidence="16 17" key="1">
    <citation type="submission" date="2022-01" db="EMBL/GenBank/DDBJ databases">
        <title>A high-quality chromosome-level genome assembly of rohu carp, Labeo rohita.</title>
        <authorList>
            <person name="Arick M.A. II"/>
            <person name="Hsu C.-Y."/>
            <person name="Magbanua Z."/>
            <person name="Pechanova O."/>
            <person name="Grover C."/>
            <person name="Miller E."/>
            <person name="Thrash A."/>
            <person name="Ezzel L."/>
            <person name="Alam S."/>
            <person name="Benzie J."/>
            <person name="Hamilton M."/>
            <person name="Karsi A."/>
            <person name="Lawrence M.L."/>
            <person name="Peterson D.G."/>
        </authorList>
    </citation>
    <scope>NUCLEOTIDE SEQUENCE [LARGE SCALE GENOMIC DNA]</scope>
    <source>
        <strain evidence="17">BAU-BD-2019</strain>
        <tissue evidence="16">Blood</tissue>
    </source>
</reference>
<keyword evidence="8" id="KW-0238">DNA-binding</keyword>
<keyword evidence="12" id="KW-0325">Glycoprotein</keyword>
<evidence type="ECO:0000256" key="1">
    <source>
        <dbReference type="ARBA" id="ARBA00004648"/>
    </source>
</evidence>
<sequence>MFFFYLTSQEQPIKWSPEDDDLIVALEFELCPGLRYPWVTTMEHYSDQGGEGLELLDLLFDKNDGILRHETMGPQSDQLWPDFFNALLGGYDSVSGSPVWSPSPSDSGISEDPHSDHIDSPPPTASPTMEPHVVASQARHNLDTNFPFNFNGWETGFFPERAGGMQRTSETPQAQPTTGFPLTVKDLLLSGTPEPATKVTQQSYQELVLTEDEKRLLVKEGVTLPNQFPLTKYEERILKKIRRKIRNKQSAQESRKKKKEYIDGLESRMAACSAHNQELQRKVFQLEKCNISLMEQLRRLQALVMNGSNKPAQTGTCILVLLLSFTLILLPNLKPFTDTKVSQHEDFSPLRVHSSRVLRALEHPFSVSEDSKMLPRFSEDKSMAEIASLLGRLHRRPEFTNYDPESHNHSLDQHDDHHHGDPITGHVATVTLNPRRGSRRSPHADDI</sequence>
<name>A0ABQ8LJ24_LABRO</name>
<dbReference type="EMBL" id="JACTAM010000022">
    <property type="protein sequence ID" value="KAI2650384.1"/>
    <property type="molecule type" value="Genomic_DNA"/>
</dbReference>
<evidence type="ECO:0000256" key="5">
    <source>
        <dbReference type="ARBA" id="ARBA00022968"/>
    </source>
</evidence>
<evidence type="ECO:0000313" key="17">
    <source>
        <dbReference type="Proteomes" id="UP000830375"/>
    </source>
</evidence>
<keyword evidence="7" id="KW-0805">Transcription regulation</keyword>
<dbReference type="CDD" id="cd14689">
    <property type="entry name" value="bZIP_CREB3"/>
    <property type="match status" value="1"/>
</dbReference>
<evidence type="ECO:0000256" key="8">
    <source>
        <dbReference type="ARBA" id="ARBA00023125"/>
    </source>
</evidence>
<keyword evidence="17" id="KW-1185">Reference proteome</keyword>
<feature type="compositionally biased region" description="Basic and acidic residues" evidence="14">
    <location>
        <begin position="404"/>
        <end position="421"/>
    </location>
</feature>
<evidence type="ECO:0000256" key="3">
    <source>
        <dbReference type="ARBA" id="ARBA00022692"/>
    </source>
</evidence>
<evidence type="ECO:0000256" key="14">
    <source>
        <dbReference type="SAM" id="MobiDB-lite"/>
    </source>
</evidence>
<dbReference type="SUPFAM" id="SSF57959">
    <property type="entry name" value="Leucine zipper domain"/>
    <property type="match status" value="1"/>
</dbReference>
<evidence type="ECO:0000256" key="10">
    <source>
        <dbReference type="ARBA" id="ARBA00023159"/>
    </source>
</evidence>
<evidence type="ECO:0000256" key="4">
    <source>
        <dbReference type="ARBA" id="ARBA00022824"/>
    </source>
</evidence>
<keyword evidence="4" id="KW-0256">Endoplasmic reticulum</keyword>
<dbReference type="InterPro" id="IPR046347">
    <property type="entry name" value="bZIP_sf"/>
</dbReference>
<dbReference type="PANTHER" id="PTHR45996">
    <property type="entry name" value="AGAP001464-PB"/>
    <property type="match status" value="1"/>
</dbReference>
<dbReference type="PANTHER" id="PTHR45996:SF1">
    <property type="entry name" value="CYCLIC AMP-RESPONSIVE ELEMENT-BINDING PROTEIN 3-LIKE PROTEIN 3"/>
    <property type="match status" value="1"/>
</dbReference>
<accession>A0ABQ8LJ24</accession>
<evidence type="ECO:0000256" key="12">
    <source>
        <dbReference type="ARBA" id="ARBA00023180"/>
    </source>
</evidence>
<keyword evidence="9" id="KW-0472">Membrane</keyword>
<gene>
    <name evidence="16" type="ORF">H4Q32_000361</name>
</gene>
<dbReference type="PROSITE" id="PS50217">
    <property type="entry name" value="BZIP"/>
    <property type="match status" value="1"/>
</dbReference>
<comment type="similarity">
    <text evidence="2">Belongs to the bZIP family. ATF subfamily.</text>
</comment>
<evidence type="ECO:0000256" key="6">
    <source>
        <dbReference type="ARBA" id="ARBA00022989"/>
    </source>
</evidence>
<protein>
    <submittedName>
        <fullName evidence="16">Cyclic AMP-responsive element-binding protein 3-like protein 3-B</fullName>
    </submittedName>
</protein>
<dbReference type="SMART" id="SM00338">
    <property type="entry name" value="BRLZ"/>
    <property type="match status" value="1"/>
</dbReference>
<evidence type="ECO:0000313" key="16">
    <source>
        <dbReference type="EMBL" id="KAI2650384.1"/>
    </source>
</evidence>
<comment type="subcellular location">
    <subcellularLocation>
        <location evidence="1">Endoplasmic reticulum membrane</location>
        <topology evidence="1">Single-pass type II membrane protein</topology>
    </subcellularLocation>
</comment>
<dbReference type="Pfam" id="PF00170">
    <property type="entry name" value="bZIP_1"/>
    <property type="match status" value="1"/>
</dbReference>